<accession>A0A383VGD2</accession>
<dbReference type="PANTHER" id="PTHR43157">
    <property type="entry name" value="PHOSPHATIDYLINOSITOL-GLYCAN BIOSYNTHESIS CLASS F PROTEIN-RELATED"/>
    <property type="match status" value="1"/>
</dbReference>
<dbReference type="PANTHER" id="PTHR43157:SF31">
    <property type="entry name" value="PHOSPHATIDYLINOSITOL-GLYCAN BIOSYNTHESIS CLASS F PROTEIN"/>
    <property type="match status" value="1"/>
</dbReference>
<keyword evidence="4" id="KW-1185">Reference proteome</keyword>
<dbReference type="PRINTS" id="PR00080">
    <property type="entry name" value="SDRFAMILY"/>
</dbReference>
<evidence type="ECO:0000313" key="3">
    <source>
        <dbReference type="EMBL" id="SZX64261.1"/>
    </source>
</evidence>
<dbReference type="Gene3D" id="3.40.50.720">
    <property type="entry name" value="NAD(P)-binding Rossmann-like Domain"/>
    <property type="match status" value="1"/>
</dbReference>
<dbReference type="STRING" id="3088.A0A383VGD2"/>
<evidence type="ECO:0000313" key="4">
    <source>
        <dbReference type="Proteomes" id="UP000256970"/>
    </source>
</evidence>
<sequence length="305" mass="32746">MPLPFSSTTLLRQSPCWRHVRTAATSSTAGATPQQQQGRVYLVTGSTDGIGLHTAIKLAEAGATVLVHGRSSERVDRAVASIRKAAGNSSSSRVKGYTADLSRLADVRQLAAAVQADHPQLYALVNNAGVYETQKKLSADGFENTWAVNVLAPFLLTSLLWQSVQGRIVNTASISAASHIDMANLQQGRGYSAHDAYSLSKLCNIIFTMKLAELLQQQGSSVTANTLDPGTVNTKMLLAGWGRIGIEVGSANNTFKLLTDPNVAEVTGGYFISHRKSRPPSIAVDPLVQQQLWQLWQQQTGASYI</sequence>
<name>A0A383VGD2_TETOB</name>
<dbReference type="EMBL" id="FNXT01000387">
    <property type="protein sequence ID" value="SZX64261.1"/>
    <property type="molecule type" value="Genomic_DNA"/>
</dbReference>
<dbReference type="Pfam" id="PF00106">
    <property type="entry name" value="adh_short"/>
    <property type="match status" value="1"/>
</dbReference>
<evidence type="ECO:0000256" key="2">
    <source>
        <dbReference type="RuleBase" id="RU000363"/>
    </source>
</evidence>
<dbReference type="Proteomes" id="UP000256970">
    <property type="component" value="Unassembled WGS sequence"/>
</dbReference>
<dbReference type="AlphaFoldDB" id="A0A383VGD2"/>
<organism evidence="3 4">
    <name type="scientific">Tetradesmus obliquus</name>
    <name type="common">Green alga</name>
    <name type="synonym">Acutodesmus obliquus</name>
    <dbReference type="NCBI Taxonomy" id="3088"/>
    <lineage>
        <taxon>Eukaryota</taxon>
        <taxon>Viridiplantae</taxon>
        <taxon>Chlorophyta</taxon>
        <taxon>core chlorophytes</taxon>
        <taxon>Chlorophyceae</taxon>
        <taxon>CS clade</taxon>
        <taxon>Sphaeropleales</taxon>
        <taxon>Scenedesmaceae</taxon>
        <taxon>Tetradesmus</taxon>
    </lineage>
</organism>
<dbReference type="InterPro" id="IPR036291">
    <property type="entry name" value="NAD(P)-bd_dom_sf"/>
</dbReference>
<reference evidence="3 4" key="1">
    <citation type="submission" date="2016-10" db="EMBL/GenBank/DDBJ databases">
        <authorList>
            <person name="Cai Z."/>
        </authorList>
    </citation>
    <scope>NUCLEOTIDE SEQUENCE [LARGE SCALE GENOMIC DNA]</scope>
</reference>
<dbReference type="GO" id="GO:0016491">
    <property type="term" value="F:oxidoreductase activity"/>
    <property type="evidence" value="ECO:0007669"/>
    <property type="project" value="UniProtKB-KW"/>
</dbReference>
<evidence type="ECO:0000256" key="1">
    <source>
        <dbReference type="ARBA" id="ARBA00023002"/>
    </source>
</evidence>
<keyword evidence="1" id="KW-0560">Oxidoreductase</keyword>
<comment type="similarity">
    <text evidence="2">Belongs to the short-chain dehydrogenases/reductases (SDR) family.</text>
</comment>
<gene>
    <name evidence="3" type="ORF">BQ4739_LOCUS4777</name>
</gene>
<protein>
    <submittedName>
        <fullName evidence="3">Uncharacterized protein</fullName>
    </submittedName>
</protein>
<dbReference type="PRINTS" id="PR00081">
    <property type="entry name" value="GDHRDH"/>
</dbReference>
<proteinExistence type="inferred from homology"/>
<dbReference type="SUPFAM" id="SSF51735">
    <property type="entry name" value="NAD(P)-binding Rossmann-fold domains"/>
    <property type="match status" value="1"/>
</dbReference>
<dbReference type="InterPro" id="IPR002347">
    <property type="entry name" value="SDR_fam"/>
</dbReference>